<dbReference type="PANTHER" id="PTHR48176">
    <property type="entry name" value="DDRGK DOMAIN-CONTAINING PROTEIN 1"/>
    <property type="match status" value="1"/>
</dbReference>
<dbReference type="InterPro" id="IPR036388">
    <property type="entry name" value="WH-like_DNA-bd_sf"/>
</dbReference>
<dbReference type="SMART" id="SM01128">
    <property type="entry name" value="DDRGK"/>
    <property type="match status" value="1"/>
</dbReference>
<evidence type="ECO:0000256" key="8">
    <source>
        <dbReference type="ARBA" id="ARBA00023136"/>
    </source>
</evidence>
<dbReference type="SUPFAM" id="SSF46785">
    <property type="entry name" value="Winged helix' DNA-binding domain"/>
    <property type="match status" value="1"/>
</dbReference>
<gene>
    <name evidence="12" type="ORF">WJX73_005008</name>
</gene>
<accession>A0AAW1PR42</accession>
<keyword evidence="5" id="KW-0833">Ubl conjugation pathway</keyword>
<feature type="compositionally biased region" description="Basic and acidic residues" evidence="10">
    <location>
        <begin position="115"/>
        <end position="155"/>
    </location>
</feature>
<dbReference type="Gene3D" id="1.10.10.10">
    <property type="entry name" value="Winged helix-like DNA-binding domain superfamily/Winged helix DNA-binding domain"/>
    <property type="match status" value="1"/>
</dbReference>
<keyword evidence="13" id="KW-1185">Reference proteome</keyword>
<dbReference type="GO" id="GO:0044389">
    <property type="term" value="F:ubiquitin-like protein ligase binding"/>
    <property type="evidence" value="ECO:0007669"/>
    <property type="project" value="TreeGrafter"/>
</dbReference>
<evidence type="ECO:0000256" key="4">
    <source>
        <dbReference type="ARBA" id="ARBA00022692"/>
    </source>
</evidence>
<comment type="function">
    <text evidence="9">Substrate adapter for ufmylation, the covalent attachment of the ubiquitin-like modifier UFM1 to substrate proteins.</text>
</comment>
<feature type="transmembrane region" description="Helical" evidence="11">
    <location>
        <begin position="12"/>
        <end position="34"/>
    </location>
</feature>
<proteinExistence type="inferred from homology"/>
<evidence type="ECO:0000256" key="6">
    <source>
        <dbReference type="ARBA" id="ARBA00022824"/>
    </source>
</evidence>
<dbReference type="Proteomes" id="UP001465755">
    <property type="component" value="Unassembled WGS sequence"/>
</dbReference>
<organism evidence="12 13">
    <name type="scientific">Symbiochloris irregularis</name>
    <dbReference type="NCBI Taxonomy" id="706552"/>
    <lineage>
        <taxon>Eukaryota</taxon>
        <taxon>Viridiplantae</taxon>
        <taxon>Chlorophyta</taxon>
        <taxon>core chlorophytes</taxon>
        <taxon>Trebouxiophyceae</taxon>
        <taxon>Trebouxiales</taxon>
        <taxon>Trebouxiaceae</taxon>
        <taxon>Symbiochloris</taxon>
    </lineage>
</organism>
<sequence>MLSVADNSQLVAGAALAVVLGLLVALVLGFLFVFKKGETEVAQTQAAPGARIAGQAGQPRVRDRAQAGARRRRAAAAAAAAAAQQGGDDAAGSGSEDEHADGLDQRQQEGPAPVKRKDAYEAKRAARDKEREEQEAREEAEAARLAAEEAARQDEEASQWMGLISTEGGGSSAAEAEHEEQSLMQRFVEFVKQRKTVELQELAAEFGFRVQDGIDRIRALESMGHLTGVMDDRGKYIFISMEEMTAVANYIRAKGRVAISELAAKSSQFIDLTARDVDAPATNEADLEADIFGDGTGEDS</sequence>
<comment type="caution">
    <text evidence="12">The sequence shown here is derived from an EMBL/GenBank/DDBJ whole genome shotgun (WGS) entry which is preliminary data.</text>
</comment>
<dbReference type="FunFam" id="1.10.10.10:FF:000143">
    <property type="entry name" value="DDRGK domain-containing protein 1"/>
    <property type="match status" value="1"/>
</dbReference>
<protein>
    <recommendedName>
        <fullName evidence="3">DDRGK domain-containing protein 1</fullName>
    </recommendedName>
</protein>
<dbReference type="AlphaFoldDB" id="A0AAW1PR42"/>
<comment type="subcellular location">
    <subcellularLocation>
        <location evidence="1">Endoplasmic reticulum membrane</location>
        <topology evidence="1">Single-pass membrane protein</topology>
    </subcellularLocation>
</comment>
<evidence type="ECO:0000256" key="2">
    <source>
        <dbReference type="ARBA" id="ARBA00009829"/>
    </source>
</evidence>
<feature type="region of interest" description="Disordered" evidence="10">
    <location>
        <begin position="43"/>
        <end position="159"/>
    </location>
</feature>
<keyword evidence="6" id="KW-0256">Endoplasmic reticulum</keyword>
<evidence type="ECO:0000256" key="3">
    <source>
        <dbReference type="ARBA" id="ARBA00018218"/>
    </source>
</evidence>
<evidence type="ECO:0000256" key="1">
    <source>
        <dbReference type="ARBA" id="ARBA00004389"/>
    </source>
</evidence>
<feature type="compositionally biased region" description="Low complexity" evidence="10">
    <location>
        <begin position="75"/>
        <end position="91"/>
    </location>
</feature>
<dbReference type="Pfam" id="PF09756">
    <property type="entry name" value="DDRGK"/>
    <property type="match status" value="1"/>
</dbReference>
<dbReference type="InterPro" id="IPR036390">
    <property type="entry name" value="WH_DNA-bd_sf"/>
</dbReference>
<name>A0AAW1PR42_9CHLO</name>
<evidence type="ECO:0000256" key="10">
    <source>
        <dbReference type="SAM" id="MobiDB-lite"/>
    </source>
</evidence>
<keyword evidence="8 11" id="KW-0472">Membrane</keyword>
<evidence type="ECO:0000313" key="13">
    <source>
        <dbReference type="Proteomes" id="UP001465755"/>
    </source>
</evidence>
<evidence type="ECO:0000256" key="5">
    <source>
        <dbReference type="ARBA" id="ARBA00022786"/>
    </source>
</evidence>
<evidence type="ECO:0000256" key="7">
    <source>
        <dbReference type="ARBA" id="ARBA00022989"/>
    </source>
</evidence>
<reference evidence="12 13" key="1">
    <citation type="journal article" date="2024" name="Nat. Commun.">
        <title>Phylogenomics reveals the evolutionary origins of lichenization in chlorophyte algae.</title>
        <authorList>
            <person name="Puginier C."/>
            <person name="Libourel C."/>
            <person name="Otte J."/>
            <person name="Skaloud P."/>
            <person name="Haon M."/>
            <person name="Grisel S."/>
            <person name="Petersen M."/>
            <person name="Berrin J.G."/>
            <person name="Delaux P.M."/>
            <person name="Dal Grande F."/>
            <person name="Keller J."/>
        </authorList>
    </citation>
    <scope>NUCLEOTIDE SEQUENCE [LARGE SCALE GENOMIC DNA]</scope>
    <source>
        <strain evidence="12 13">SAG 2036</strain>
    </source>
</reference>
<evidence type="ECO:0000256" key="9">
    <source>
        <dbReference type="ARBA" id="ARBA00023438"/>
    </source>
</evidence>
<evidence type="ECO:0000313" key="12">
    <source>
        <dbReference type="EMBL" id="KAK9812220.1"/>
    </source>
</evidence>
<feature type="compositionally biased region" description="Basic and acidic residues" evidence="10">
    <location>
        <begin position="96"/>
        <end position="107"/>
    </location>
</feature>
<dbReference type="GO" id="GO:0005789">
    <property type="term" value="C:endoplasmic reticulum membrane"/>
    <property type="evidence" value="ECO:0007669"/>
    <property type="project" value="UniProtKB-SubCell"/>
</dbReference>
<dbReference type="InterPro" id="IPR050899">
    <property type="entry name" value="DDRGK_domain-containing"/>
</dbReference>
<dbReference type="InterPro" id="IPR019153">
    <property type="entry name" value="DDRGK_dom-contain"/>
</dbReference>
<dbReference type="EMBL" id="JALJOQ010000008">
    <property type="protein sequence ID" value="KAK9812220.1"/>
    <property type="molecule type" value="Genomic_DNA"/>
</dbReference>
<comment type="similarity">
    <text evidence="2">Belongs to the DDRGK1 family.</text>
</comment>
<dbReference type="PANTHER" id="PTHR48176:SF1">
    <property type="entry name" value="DDRGK DOMAIN-CONTAINING PROTEIN 1"/>
    <property type="match status" value="1"/>
</dbReference>
<evidence type="ECO:0000256" key="11">
    <source>
        <dbReference type="SAM" id="Phobius"/>
    </source>
</evidence>
<keyword evidence="4 11" id="KW-0812">Transmembrane</keyword>
<keyword evidence="7 11" id="KW-1133">Transmembrane helix</keyword>